<evidence type="ECO:0000313" key="15">
    <source>
        <dbReference type="Proteomes" id="UP000694399"/>
    </source>
</evidence>
<comment type="subcellular location">
    <subcellularLocation>
        <location evidence="11">Endomembrane system</location>
        <topology evidence="11">Single-pass type I membrane protein</topology>
    </subcellularLocation>
    <subcellularLocation>
        <location evidence="1">Golgi apparatus membrane</location>
        <topology evidence="1">Single-pass membrane protein</topology>
    </subcellularLocation>
</comment>
<evidence type="ECO:0000256" key="11">
    <source>
        <dbReference type="ARBA" id="ARBA00046288"/>
    </source>
</evidence>
<evidence type="ECO:0000256" key="8">
    <source>
        <dbReference type="ARBA" id="ARBA00023136"/>
    </source>
</evidence>
<sequence>MLTCGGGGSTRANGRRGRWFSGLMAWATGRAFNEGKAVGKMAATLGPSGWWQRWRRRLSAWNGSRMLLLLLLLGSGQGPRQVGAGQTFEYLKREHSLSKPYQGVGTGSSSLWNLMGNAMVMTQYIRLTPDMQSKQGALWNRVPCFLRDWELQVHFRIHGQGKKNLHGDGLAIWYTKDRMQPGPVFGNMDKFVGLGVFVDTYPNEEKQQERVFPYISAMVNNGSLSYDHERDGRPTELGGCTAIVRNLHYDTFLVIRYVKRHLTIMMDIDGKHEWRDCIEVPGVRLPRGYYFGTSSITGDLSDNHDVISLKLFELTVERTPEEEKLHRDVFLPSVDNMKLPEGKWVRCPCPCLGPACGASSGGGTGSGAEESGGTWSRRCRIPSPPPPWLRWGGAAGRGAECHHPRHGTGWGDPAQAAPSPAVGRIGSPAPGPASRGSGSANAPSAAGGMCSRSSPPSSRPGAGPTARSPLRTPSLRRQGHGLWVPKCPWAGRRGQA</sequence>
<dbReference type="GO" id="GO:0005537">
    <property type="term" value="F:D-mannose binding"/>
    <property type="evidence" value="ECO:0007669"/>
    <property type="project" value="TreeGrafter"/>
</dbReference>
<reference evidence="14" key="1">
    <citation type="journal article" date="2019" name="bioRxiv">
        <title>Long live the king: chromosome-level assembly of the lion (Panthera leo) using linked-read, Hi-C, and long read data.</title>
        <authorList>
            <person name="Armstrong E.E."/>
            <person name="Taylor R.W."/>
            <person name="Miller D.E."/>
            <person name="Kaelin C."/>
            <person name="Barsh G."/>
            <person name="Hadly E.A."/>
            <person name="Petrov D."/>
        </authorList>
    </citation>
    <scope>NUCLEOTIDE SEQUENCE [LARGE SCALE GENOMIC DNA]</scope>
</reference>
<keyword evidence="4" id="KW-0732">Signal</keyword>
<gene>
    <name evidence="14" type="primary">LMAN2L</name>
</gene>
<dbReference type="AlphaFoldDB" id="A0A8C8XA18"/>
<evidence type="ECO:0000256" key="12">
    <source>
        <dbReference type="SAM" id="MobiDB-lite"/>
    </source>
</evidence>
<dbReference type="GO" id="GO:0005793">
    <property type="term" value="C:endoplasmic reticulum-Golgi intermediate compartment"/>
    <property type="evidence" value="ECO:0007669"/>
    <property type="project" value="TreeGrafter"/>
</dbReference>
<dbReference type="Proteomes" id="UP000694399">
    <property type="component" value="Chromosome B1"/>
</dbReference>
<dbReference type="PROSITE" id="PS51328">
    <property type="entry name" value="L_LECTIN_LIKE"/>
    <property type="match status" value="1"/>
</dbReference>
<dbReference type="PANTHER" id="PTHR12223">
    <property type="entry name" value="VESICULAR MANNOSE-BINDING LECTIN"/>
    <property type="match status" value="1"/>
</dbReference>
<dbReference type="FunFam" id="2.60.120.200:FF:000017">
    <property type="entry name" value="Vesicular integral-membrane protein VIP36"/>
    <property type="match status" value="1"/>
</dbReference>
<proteinExistence type="predicted"/>
<dbReference type="GeneTree" id="ENSGT00940000155596"/>
<dbReference type="GO" id="GO:0030134">
    <property type="term" value="C:COPII-coated ER to Golgi transport vesicle"/>
    <property type="evidence" value="ECO:0007669"/>
    <property type="project" value="TreeGrafter"/>
</dbReference>
<organism evidence="14 15">
    <name type="scientific">Panthera leo</name>
    <name type="common">Lion</name>
    <dbReference type="NCBI Taxonomy" id="9689"/>
    <lineage>
        <taxon>Eukaryota</taxon>
        <taxon>Metazoa</taxon>
        <taxon>Chordata</taxon>
        <taxon>Craniata</taxon>
        <taxon>Vertebrata</taxon>
        <taxon>Euteleostomi</taxon>
        <taxon>Mammalia</taxon>
        <taxon>Eutheria</taxon>
        <taxon>Laurasiatheria</taxon>
        <taxon>Carnivora</taxon>
        <taxon>Feliformia</taxon>
        <taxon>Felidae</taxon>
        <taxon>Pantherinae</taxon>
        <taxon>Panthera</taxon>
    </lineage>
</organism>
<feature type="domain" description="L-type lectin-like" evidence="13">
    <location>
        <begin position="89"/>
        <end position="314"/>
    </location>
</feature>
<keyword evidence="3" id="KW-0479">Metal-binding</keyword>
<reference evidence="14" key="3">
    <citation type="submission" date="2025-09" db="UniProtKB">
        <authorList>
            <consortium name="Ensembl"/>
        </authorList>
    </citation>
    <scope>IDENTIFICATION</scope>
</reference>
<keyword evidence="7" id="KW-0333">Golgi apparatus</keyword>
<evidence type="ECO:0000256" key="2">
    <source>
        <dbReference type="ARBA" id="ARBA00022692"/>
    </source>
</evidence>
<evidence type="ECO:0000256" key="4">
    <source>
        <dbReference type="ARBA" id="ARBA00022729"/>
    </source>
</evidence>
<accession>A0A8C8XA18</accession>
<evidence type="ECO:0000256" key="6">
    <source>
        <dbReference type="ARBA" id="ARBA00022989"/>
    </source>
</evidence>
<dbReference type="Ensembl" id="ENSPLOT00000016489.1">
    <property type="protein sequence ID" value="ENSPLOP00000014881.1"/>
    <property type="gene ID" value="ENSPLOG00000010907.1"/>
</dbReference>
<dbReference type="SUPFAM" id="SSF49899">
    <property type="entry name" value="Concanavalin A-like lectins/glucanases"/>
    <property type="match status" value="1"/>
</dbReference>
<dbReference type="InterPro" id="IPR013320">
    <property type="entry name" value="ConA-like_dom_sf"/>
</dbReference>
<dbReference type="InterPro" id="IPR051136">
    <property type="entry name" value="Intracellular_Lectin-GPT"/>
</dbReference>
<dbReference type="GO" id="GO:0000139">
    <property type="term" value="C:Golgi membrane"/>
    <property type="evidence" value="ECO:0007669"/>
    <property type="project" value="UniProtKB-SubCell"/>
</dbReference>
<feature type="compositionally biased region" description="Low complexity" evidence="12">
    <location>
        <begin position="426"/>
        <end position="460"/>
    </location>
</feature>
<dbReference type="InterPro" id="IPR005052">
    <property type="entry name" value="Lectin_leg"/>
</dbReference>
<keyword evidence="8" id="KW-0472">Membrane</keyword>
<dbReference type="Gene3D" id="2.60.120.200">
    <property type="match status" value="1"/>
</dbReference>
<keyword evidence="15" id="KW-1185">Reference proteome</keyword>
<reference evidence="14" key="2">
    <citation type="submission" date="2025-08" db="UniProtKB">
        <authorList>
            <consortium name="Ensembl"/>
        </authorList>
    </citation>
    <scope>IDENTIFICATION</scope>
</reference>
<keyword evidence="10" id="KW-0325">Glycoprotein</keyword>
<dbReference type="Pfam" id="PF03388">
    <property type="entry name" value="Lectin_leg-like"/>
    <property type="match status" value="1"/>
</dbReference>
<protein>
    <submittedName>
        <fullName evidence="14">Lectin, mannose binding 2 like</fullName>
    </submittedName>
</protein>
<dbReference type="PANTHER" id="PTHR12223:SF20">
    <property type="entry name" value="VIP36-LIKE PROTEIN"/>
    <property type="match status" value="1"/>
</dbReference>
<keyword evidence="2" id="KW-0812">Transmembrane</keyword>
<keyword evidence="9" id="KW-1015">Disulfide bond</keyword>
<evidence type="ECO:0000256" key="5">
    <source>
        <dbReference type="ARBA" id="ARBA00022734"/>
    </source>
</evidence>
<dbReference type="GO" id="GO:0006888">
    <property type="term" value="P:endoplasmic reticulum to Golgi vesicle-mediated transport"/>
    <property type="evidence" value="ECO:0007669"/>
    <property type="project" value="TreeGrafter"/>
</dbReference>
<evidence type="ECO:0000259" key="13">
    <source>
        <dbReference type="PROSITE" id="PS51328"/>
    </source>
</evidence>
<feature type="region of interest" description="Disordered" evidence="12">
    <location>
        <begin position="358"/>
        <end position="496"/>
    </location>
</feature>
<evidence type="ECO:0000256" key="9">
    <source>
        <dbReference type="ARBA" id="ARBA00023157"/>
    </source>
</evidence>
<dbReference type="GO" id="GO:0046872">
    <property type="term" value="F:metal ion binding"/>
    <property type="evidence" value="ECO:0007669"/>
    <property type="project" value="UniProtKB-KW"/>
</dbReference>
<evidence type="ECO:0000256" key="1">
    <source>
        <dbReference type="ARBA" id="ARBA00004194"/>
    </source>
</evidence>
<dbReference type="GO" id="GO:0015031">
    <property type="term" value="P:protein transport"/>
    <property type="evidence" value="ECO:0007669"/>
    <property type="project" value="Ensembl"/>
</dbReference>
<keyword evidence="5" id="KW-0430">Lectin</keyword>
<name>A0A8C8XA18_PANLE</name>
<evidence type="ECO:0000256" key="7">
    <source>
        <dbReference type="ARBA" id="ARBA00023034"/>
    </source>
</evidence>
<evidence type="ECO:0000256" key="10">
    <source>
        <dbReference type="ARBA" id="ARBA00023180"/>
    </source>
</evidence>
<evidence type="ECO:0000256" key="3">
    <source>
        <dbReference type="ARBA" id="ARBA00022723"/>
    </source>
</evidence>
<evidence type="ECO:0000313" key="14">
    <source>
        <dbReference type="Ensembl" id="ENSPLOP00000014881.1"/>
    </source>
</evidence>
<keyword evidence="6" id="KW-1133">Transmembrane helix</keyword>
<dbReference type="GO" id="GO:0005789">
    <property type="term" value="C:endoplasmic reticulum membrane"/>
    <property type="evidence" value="ECO:0007669"/>
    <property type="project" value="Ensembl"/>
</dbReference>